<keyword evidence="3" id="KW-0012">Acyltransferase</keyword>
<dbReference type="PANTHER" id="PTHR10983">
    <property type="entry name" value="1-ACYLGLYCEROL-3-PHOSPHATE ACYLTRANSFERASE-RELATED"/>
    <property type="match status" value="1"/>
</dbReference>
<dbReference type="OMA" id="VANHVAW"/>
<keyword evidence="4" id="KW-1133">Transmembrane helix</keyword>
<dbReference type="AlphaFoldDB" id="A0A138ZZZ8"/>
<keyword evidence="4" id="KW-0812">Transmembrane</keyword>
<name>A0A138ZZZ8_GONPJ</name>
<dbReference type="Proteomes" id="UP000070544">
    <property type="component" value="Unassembled WGS sequence"/>
</dbReference>
<dbReference type="STRING" id="1344416.A0A138ZZZ8"/>
<comment type="similarity">
    <text evidence="1">Belongs to the 1-acyl-sn-glycerol-3-phosphate acyltransferase family.</text>
</comment>
<protein>
    <recommendedName>
        <fullName evidence="5">Phospholipid/glycerol acyltransferase domain-containing protein</fullName>
    </recommendedName>
</protein>
<dbReference type="SMART" id="SM00563">
    <property type="entry name" value="PlsC"/>
    <property type="match status" value="1"/>
</dbReference>
<feature type="transmembrane region" description="Helical" evidence="4">
    <location>
        <begin position="41"/>
        <end position="58"/>
    </location>
</feature>
<dbReference type="OrthoDB" id="189226at2759"/>
<dbReference type="GO" id="GO:0003841">
    <property type="term" value="F:1-acylglycerol-3-phosphate O-acyltransferase activity"/>
    <property type="evidence" value="ECO:0007669"/>
    <property type="project" value="TreeGrafter"/>
</dbReference>
<dbReference type="GO" id="GO:0012505">
    <property type="term" value="C:endomembrane system"/>
    <property type="evidence" value="ECO:0007669"/>
    <property type="project" value="TreeGrafter"/>
</dbReference>
<feature type="domain" description="Phospholipid/glycerol acyltransferase" evidence="5">
    <location>
        <begin position="83"/>
        <end position="205"/>
    </location>
</feature>
<gene>
    <name evidence="6" type="ORF">M427DRAFT_191363</name>
</gene>
<evidence type="ECO:0000313" key="6">
    <source>
        <dbReference type="EMBL" id="KXS10079.1"/>
    </source>
</evidence>
<keyword evidence="4" id="KW-0472">Membrane</keyword>
<reference evidence="6 7" key="1">
    <citation type="journal article" date="2015" name="Genome Biol. Evol.">
        <title>Phylogenomic analyses indicate that early fungi evolved digesting cell walls of algal ancestors of land plants.</title>
        <authorList>
            <person name="Chang Y."/>
            <person name="Wang S."/>
            <person name="Sekimoto S."/>
            <person name="Aerts A.L."/>
            <person name="Choi C."/>
            <person name="Clum A."/>
            <person name="LaButti K.M."/>
            <person name="Lindquist E.A."/>
            <person name="Yee Ngan C."/>
            <person name="Ohm R.A."/>
            <person name="Salamov A.A."/>
            <person name="Grigoriev I.V."/>
            <person name="Spatafora J.W."/>
            <person name="Berbee M.L."/>
        </authorList>
    </citation>
    <scope>NUCLEOTIDE SEQUENCE [LARGE SCALE GENOMIC DNA]</scope>
    <source>
        <strain evidence="6 7">JEL478</strain>
    </source>
</reference>
<evidence type="ECO:0000256" key="1">
    <source>
        <dbReference type="ARBA" id="ARBA00008655"/>
    </source>
</evidence>
<accession>A0A138ZZZ8</accession>
<evidence type="ECO:0000259" key="5">
    <source>
        <dbReference type="SMART" id="SM00563"/>
    </source>
</evidence>
<evidence type="ECO:0000256" key="4">
    <source>
        <dbReference type="SAM" id="Phobius"/>
    </source>
</evidence>
<dbReference type="SUPFAM" id="SSF69593">
    <property type="entry name" value="Glycerol-3-phosphate (1)-acyltransferase"/>
    <property type="match status" value="1"/>
</dbReference>
<evidence type="ECO:0000313" key="7">
    <source>
        <dbReference type="Proteomes" id="UP000070544"/>
    </source>
</evidence>
<organism evidence="6 7">
    <name type="scientific">Gonapodya prolifera (strain JEL478)</name>
    <name type="common">Monoblepharis prolifera</name>
    <dbReference type="NCBI Taxonomy" id="1344416"/>
    <lineage>
        <taxon>Eukaryota</taxon>
        <taxon>Fungi</taxon>
        <taxon>Fungi incertae sedis</taxon>
        <taxon>Chytridiomycota</taxon>
        <taxon>Chytridiomycota incertae sedis</taxon>
        <taxon>Monoblepharidomycetes</taxon>
        <taxon>Monoblepharidales</taxon>
        <taxon>Gonapodyaceae</taxon>
        <taxon>Gonapodya</taxon>
    </lineage>
</organism>
<proteinExistence type="inferred from homology"/>
<dbReference type="PANTHER" id="PTHR10983:SF24">
    <property type="entry name" value="1-ACYLGLYCEROL-3-PHOSPHATE O-ACYLTRANSFERASE 3, ISOFORM E-RELATED"/>
    <property type="match status" value="1"/>
</dbReference>
<evidence type="ECO:0000256" key="2">
    <source>
        <dbReference type="ARBA" id="ARBA00022679"/>
    </source>
</evidence>
<evidence type="ECO:0000256" key="3">
    <source>
        <dbReference type="ARBA" id="ARBA00023315"/>
    </source>
</evidence>
<sequence length="327" mass="37605">MGVLGFFRILILGGGVTLVMVVFNILQVLSLPLQLTTAGRVWVTKWSSFAAGVIWYLISSTFEKIHGMPITYSGDELPDGESAIFLPNHQGFSDFNLVNFVALRHKMLPNCKYFIKDSIKWMPFFGWGMYMMGMIFLKRNWDKDQGHVKSTFQFIKNNRIPVWLVSYLEGTRITPQKKEESQAFAKQRGLPVLENVLIPRTKGFIATVQELRGSHVTAVYDAVFAYRYKKTTLTKIPSLTRIYSGPLAPDYEVHVHVRRFPISSLPNDEAGLNKWVMERWMEKDKVLHRLNKSWTDGMEGLKNGGEWNQVWDHSQWANAVDSHRKAD</sequence>
<feature type="transmembrane region" description="Helical" evidence="4">
    <location>
        <begin position="6"/>
        <end position="29"/>
    </location>
</feature>
<dbReference type="EMBL" id="KQ965838">
    <property type="protein sequence ID" value="KXS10079.1"/>
    <property type="molecule type" value="Genomic_DNA"/>
</dbReference>
<dbReference type="Pfam" id="PF01553">
    <property type="entry name" value="Acyltransferase"/>
    <property type="match status" value="1"/>
</dbReference>
<keyword evidence="7" id="KW-1185">Reference proteome</keyword>
<keyword evidence="2" id="KW-0808">Transferase</keyword>
<dbReference type="CDD" id="cd07990">
    <property type="entry name" value="LPLAT_LCLAT1-like"/>
    <property type="match status" value="1"/>
</dbReference>
<dbReference type="Pfam" id="PF16076">
    <property type="entry name" value="Acyltransf_C"/>
    <property type="match status" value="1"/>
</dbReference>
<dbReference type="InterPro" id="IPR002123">
    <property type="entry name" value="Plipid/glycerol_acylTrfase"/>
</dbReference>
<dbReference type="InterPro" id="IPR032098">
    <property type="entry name" value="Acyltransf_C"/>
</dbReference>